<evidence type="ECO:0000313" key="2">
    <source>
        <dbReference type="Proteomes" id="UP000574390"/>
    </source>
</evidence>
<organism evidence="1 2">
    <name type="scientific">Perkinsus olseni</name>
    <name type="common">Perkinsus atlanticus</name>
    <dbReference type="NCBI Taxonomy" id="32597"/>
    <lineage>
        <taxon>Eukaryota</taxon>
        <taxon>Sar</taxon>
        <taxon>Alveolata</taxon>
        <taxon>Perkinsozoa</taxon>
        <taxon>Perkinsea</taxon>
        <taxon>Perkinsida</taxon>
        <taxon>Perkinsidae</taxon>
        <taxon>Perkinsus</taxon>
    </lineage>
</organism>
<dbReference type="EMBL" id="JABANM010022973">
    <property type="protein sequence ID" value="KAF4718688.1"/>
    <property type="molecule type" value="Genomic_DNA"/>
</dbReference>
<proteinExistence type="predicted"/>
<evidence type="ECO:0000313" key="1">
    <source>
        <dbReference type="EMBL" id="KAF4718688.1"/>
    </source>
</evidence>
<accession>A0A7J6RD78</accession>
<gene>
    <name evidence="1" type="ORF">FOZ62_015108</name>
</gene>
<reference evidence="1 2" key="1">
    <citation type="submission" date="2020-04" db="EMBL/GenBank/DDBJ databases">
        <title>Perkinsus olseni comparative genomics.</title>
        <authorList>
            <person name="Bogema D.R."/>
        </authorList>
    </citation>
    <scope>NUCLEOTIDE SEQUENCE [LARGE SCALE GENOMIC DNA]</scope>
    <source>
        <strain evidence="1">ATCC PRA-205</strain>
    </source>
</reference>
<protein>
    <submittedName>
        <fullName evidence="1">Uncharacterized protein</fullName>
    </submittedName>
</protein>
<name>A0A7J6RD78_PEROL</name>
<dbReference type="AlphaFoldDB" id="A0A7J6RD78"/>
<comment type="caution">
    <text evidence="1">The sequence shown here is derived from an EMBL/GenBank/DDBJ whole genome shotgun (WGS) entry which is preliminary data.</text>
</comment>
<sequence>MDVLTEKKYMNQLPSFADGQSCLNAHFSELLLDVTPTKFADWIEGGTNVNAVDTSTGIGRGNDFKSMLLAVKSANGKVSVVVALGHGYYDKVCGGRESIHCMYNFVKTWDKSDVSDSVYQGALLSRGHPTNGLTGFLSAGV</sequence>
<dbReference type="Proteomes" id="UP000574390">
    <property type="component" value="Unassembled WGS sequence"/>
</dbReference>